<dbReference type="GO" id="GO:0009029">
    <property type="term" value="F:lipid-A 4'-kinase activity"/>
    <property type="evidence" value="ECO:0007669"/>
    <property type="project" value="UniProtKB-UniRule"/>
</dbReference>
<dbReference type="EC" id="2.7.1.130" evidence="3 13"/>
<comment type="pathway">
    <text evidence="2 13">Glycolipid biosynthesis; lipid IV(A) biosynthesis; lipid IV(A) from (3R)-3-hydroxytetradecanoyl-[acyl-carrier-protein] and UDP-N-acetyl-alpha-D-glucosamine: step 6/6.</text>
</comment>
<keyword evidence="5 13" id="KW-0444">Lipid biosynthesis</keyword>
<keyword evidence="9 13" id="KW-0418">Kinase</keyword>
<evidence type="ECO:0000256" key="9">
    <source>
        <dbReference type="ARBA" id="ARBA00022777"/>
    </source>
</evidence>
<dbReference type="AlphaFoldDB" id="A0A9D1EYT8"/>
<dbReference type="CDD" id="cd01983">
    <property type="entry name" value="SIMIBI"/>
    <property type="match status" value="1"/>
</dbReference>
<evidence type="ECO:0000256" key="13">
    <source>
        <dbReference type="HAMAP-Rule" id="MF_00409"/>
    </source>
</evidence>
<dbReference type="InterPro" id="IPR003758">
    <property type="entry name" value="LpxK"/>
</dbReference>
<dbReference type="GO" id="GO:0009244">
    <property type="term" value="P:lipopolysaccharide core region biosynthetic process"/>
    <property type="evidence" value="ECO:0007669"/>
    <property type="project" value="TreeGrafter"/>
</dbReference>
<evidence type="ECO:0000256" key="3">
    <source>
        <dbReference type="ARBA" id="ARBA00012071"/>
    </source>
</evidence>
<comment type="function">
    <text evidence="1 13">Transfers the gamma-phosphate of ATP to the 4'-position of a tetraacyldisaccharide 1-phosphate intermediate (termed DS-1-P) to form tetraacyldisaccharide 1,4'-bis-phosphate (lipid IVA).</text>
</comment>
<keyword evidence="7 13" id="KW-0808">Transferase</keyword>
<keyword evidence="10 13" id="KW-0067">ATP-binding</keyword>
<evidence type="ECO:0000256" key="2">
    <source>
        <dbReference type="ARBA" id="ARBA00004870"/>
    </source>
</evidence>
<dbReference type="HAMAP" id="MF_00409">
    <property type="entry name" value="LpxK"/>
    <property type="match status" value="1"/>
</dbReference>
<evidence type="ECO:0000256" key="5">
    <source>
        <dbReference type="ARBA" id="ARBA00022516"/>
    </source>
</evidence>
<evidence type="ECO:0000256" key="8">
    <source>
        <dbReference type="ARBA" id="ARBA00022741"/>
    </source>
</evidence>
<dbReference type="InterPro" id="IPR027417">
    <property type="entry name" value="P-loop_NTPase"/>
</dbReference>
<dbReference type="EMBL" id="DVIU01000135">
    <property type="protein sequence ID" value="HIS36308.1"/>
    <property type="molecule type" value="Genomic_DNA"/>
</dbReference>
<evidence type="ECO:0000256" key="12">
    <source>
        <dbReference type="ARBA" id="ARBA00029757"/>
    </source>
</evidence>
<proteinExistence type="inferred from homology"/>
<dbReference type="SUPFAM" id="SSF52540">
    <property type="entry name" value="P-loop containing nucleoside triphosphate hydrolases"/>
    <property type="match status" value="1"/>
</dbReference>
<evidence type="ECO:0000256" key="10">
    <source>
        <dbReference type="ARBA" id="ARBA00022840"/>
    </source>
</evidence>
<dbReference type="GO" id="GO:0005524">
    <property type="term" value="F:ATP binding"/>
    <property type="evidence" value="ECO:0007669"/>
    <property type="project" value="UniProtKB-UniRule"/>
</dbReference>
<evidence type="ECO:0000256" key="7">
    <source>
        <dbReference type="ARBA" id="ARBA00022679"/>
    </source>
</evidence>
<dbReference type="Pfam" id="PF02606">
    <property type="entry name" value="LpxK"/>
    <property type="match status" value="1"/>
</dbReference>
<reference evidence="14" key="2">
    <citation type="journal article" date="2021" name="PeerJ">
        <title>Extensive microbial diversity within the chicken gut microbiome revealed by metagenomics and culture.</title>
        <authorList>
            <person name="Gilroy R."/>
            <person name="Ravi A."/>
            <person name="Getino M."/>
            <person name="Pursley I."/>
            <person name="Horton D.L."/>
            <person name="Alikhan N.F."/>
            <person name="Baker D."/>
            <person name="Gharbi K."/>
            <person name="Hall N."/>
            <person name="Watson M."/>
            <person name="Adriaenssens E.M."/>
            <person name="Foster-Nyarko E."/>
            <person name="Jarju S."/>
            <person name="Secka A."/>
            <person name="Antonio M."/>
            <person name="Oren A."/>
            <person name="Chaudhuri R.R."/>
            <person name="La Ragione R."/>
            <person name="Hildebrand F."/>
            <person name="Pallen M.J."/>
        </authorList>
    </citation>
    <scope>NUCLEOTIDE SEQUENCE</scope>
    <source>
        <strain evidence="14">6276</strain>
    </source>
</reference>
<dbReference type="GO" id="GO:0005886">
    <property type="term" value="C:plasma membrane"/>
    <property type="evidence" value="ECO:0007669"/>
    <property type="project" value="TreeGrafter"/>
</dbReference>
<evidence type="ECO:0000313" key="15">
    <source>
        <dbReference type="Proteomes" id="UP000823928"/>
    </source>
</evidence>
<evidence type="ECO:0000256" key="1">
    <source>
        <dbReference type="ARBA" id="ARBA00002274"/>
    </source>
</evidence>
<keyword evidence="11 13" id="KW-0443">Lipid metabolism</keyword>
<feature type="binding site" evidence="13">
    <location>
        <begin position="64"/>
        <end position="71"/>
    </location>
    <ligand>
        <name>ATP</name>
        <dbReference type="ChEBI" id="CHEBI:30616"/>
    </ligand>
</feature>
<evidence type="ECO:0000256" key="6">
    <source>
        <dbReference type="ARBA" id="ARBA00022556"/>
    </source>
</evidence>
<comment type="caution">
    <text evidence="14">The sequence shown here is derived from an EMBL/GenBank/DDBJ whole genome shotgun (WGS) entry which is preliminary data.</text>
</comment>
<keyword evidence="8 13" id="KW-0547">Nucleotide-binding</keyword>
<evidence type="ECO:0000256" key="11">
    <source>
        <dbReference type="ARBA" id="ARBA00023098"/>
    </source>
</evidence>
<dbReference type="NCBIfam" id="TIGR00682">
    <property type="entry name" value="lpxK"/>
    <property type="match status" value="1"/>
</dbReference>
<gene>
    <name evidence="13 14" type="primary">lpxK</name>
    <name evidence="14" type="ORF">IAC10_06725</name>
</gene>
<organism evidence="14 15">
    <name type="scientific">Candidatus Scatousia excrementigallinarum</name>
    <dbReference type="NCBI Taxonomy" id="2840935"/>
    <lineage>
        <taxon>Bacteria</taxon>
        <taxon>Candidatus Scatousia</taxon>
    </lineage>
</organism>
<comment type="similarity">
    <text evidence="13">Belongs to the LpxK family.</text>
</comment>
<dbReference type="GO" id="GO:0009245">
    <property type="term" value="P:lipid A biosynthetic process"/>
    <property type="evidence" value="ECO:0007669"/>
    <property type="project" value="UniProtKB-UniRule"/>
</dbReference>
<comment type="catalytic activity">
    <reaction evidence="13">
        <text>a lipid A disaccharide + ATP = a lipid IVA + ADP + H(+)</text>
        <dbReference type="Rhea" id="RHEA:67840"/>
        <dbReference type="ChEBI" id="CHEBI:15378"/>
        <dbReference type="ChEBI" id="CHEBI:30616"/>
        <dbReference type="ChEBI" id="CHEBI:176343"/>
        <dbReference type="ChEBI" id="CHEBI:176425"/>
        <dbReference type="ChEBI" id="CHEBI:456216"/>
        <dbReference type="EC" id="2.7.1.130"/>
    </reaction>
</comment>
<dbReference type="PANTHER" id="PTHR42724">
    <property type="entry name" value="TETRAACYLDISACCHARIDE 4'-KINASE"/>
    <property type="match status" value="1"/>
</dbReference>
<reference evidence="14" key="1">
    <citation type="submission" date="2020-10" db="EMBL/GenBank/DDBJ databases">
        <authorList>
            <person name="Gilroy R."/>
        </authorList>
    </citation>
    <scope>NUCLEOTIDE SEQUENCE</scope>
    <source>
        <strain evidence="14">6276</strain>
    </source>
</reference>
<evidence type="ECO:0000256" key="4">
    <source>
        <dbReference type="ARBA" id="ARBA00016436"/>
    </source>
</evidence>
<keyword evidence="6 13" id="KW-0441">Lipid A biosynthesis</keyword>
<sequence>MKNLKTEITKIHYKKEAKGALVKVLEIASIFYGIGSGLKNLFYDKGIIKPKKVNACVISVGNITTGGVGKTPVVAEIAKYLISKGEKPAIVSRGYGGKLSNKQINIISDGEKIYYNAILAGDEPFWLAENAKGTVVVTSKNRYEAAKYAIEKFGVTHIILDDGFQHRKLYRDIDIVLSDSEKGFGNEKLLPAGPLREGPEAFKRIDKMIIVSKNLDHSRAEKIAKITAKRMKIPTFVCKTEPDYVYNIKTGQKLQPESEITAICAIGQPGQFFDFLKDYKIKEMISFDDHHQYELKDIQKIKGNIVTTEKDAVKLKIFENNNIFALKLKTNIKVEELLNGKTEK</sequence>
<name>A0A9D1EYT8_9BACT</name>
<evidence type="ECO:0000313" key="14">
    <source>
        <dbReference type="EMBL" id="HIS36308.1"/>
    </source>
</evidence>
<accession>A0A9D1EYT8</accession>
<dbReference type="Proteomes" id="UP000823928">
    <property type="component" value="Unassembled WGS sequence"/>
</dbReference>
<protein>
    <recommendedName>
        <fullName evidence="4 13">Tetraacyldisaccharide 4'-kinase</fullName>
        <ecNumber evidence="3 13">2.7.1.130</ecNumber>
    </recommendedName>
    <alternativeName>
        <fullName evidence="12 13">Lipid A 4'-kinase</fullName>
    </alternativeName>
</protein>
<dbReference type="PANTHER" id="PTHR42724:SF1">
    <property type="entry name" value="TETRAACYLDISACCHARIDE 4'-KINASE, MITOCHONDRIAL-RELATED"/>
    <property type="match status" value="1"/>
</dbReference>